<proteinExistence type="predicted"/>
<protein>
    <submittedName>
        <fullName evidence="2">Uncharacterized protein</fullName>
    </submittedName>
</protein>
<dbReference type="EMBL" id="JARKIB010000114">
    <property type="protein sequence ID" value="KAJ7737998.1"/>
    <property type="molecule type" value="Genomic_DNA"/>
</dbReference>
<dbReference type="Proteomes" id="UP001215598">
    <property type="component" value="Unassembled WGS sequence"/>
</dbReference>
<sequence>LQVEKVTAAIPDDAAPVAAAPSQRPHFPASHRGRQRLFEMRERNRKNIMEAPSAAQFWKEVKRLIDPAPVPISVTADSLKDVFERRLNPPSTLPSSFDASQHRINRLLATAIPETTTDNTEEQFFSAKWTEPDMEWLKDHVRK</sequence>
<organism evidence="2 3">
    <name type="scientific">Mycena metata</name>
    <dbReference type="NCBI Taxonomy" id="1033252"/>
    <lineage>
        <taxon>Eukaryota</taxon>
        <taxon>Fungi</taxon>
        <taxon>Dikarya</taxon>
        <taxon>Basidiomycota</taxon>
        <taxon>Agaricomycotina</taxon>
        <taxon>Agaricomycetes</taxon>
        <taxon>Agaricomycetidae</taxon>
        <taxon>Agaricales</taxon>
        <taxon>Marasmiineae</taxon>
        <taxon>Mycenaceae</taxon>
        <taxon>Mycena</taxon>
    </lineage>
</organism>
<keyword evidence="3" id="KW-1185">Reference proteome</keyword>
<comment type="caution">
    <text evidence="2">The sequence shown here is derived from an EMBL/GenBank/DDBJ whole genome shotgun (WGS) entry which is preliminary data.</text>
</comment>
<evidence type="ECO:0000313" key="2">
    <source>
        <dbReference type="EMBL" id="KAJ7737998.1"/>
    </source>
</evidence>
<feature type="non-terminal residue" evidence="2">
    <location>
        <position position="1"/>
    </location>
</feature>
<accession>A0AAD7I9H5</accession>
<name>A0AAD7I9H5_9AGAR</name>
<feature type="non-terminal residue" evidence="2">
    <location>
        <position position="143"/>
    </location>
</feature>
<reference evidence="2" key="1">
    <citation type="submission" date="2023-03" db="EMBL/GenBank/DDBJ databases">
        <title>Massive genome expansion in bonnet fungi (Mycena s.s.) driven by repeated elements and novel gene families across ecological guilds.</title>
        <authorList>
            <consortium name="Lawrence Berkeley National Laboratory"/>
            <person name="Harder C.B."/>
            <person name="Miyauchi S."/>
            <person name="Viragh M."/>
            <person name="Kuo A."/>
            <person name="Thoen E."/>
            <person name="Andreopoulos B."/>
            <person name="Lu D."/>
            <person name="Skrede I."/>
            <person name="Drula E."/>
            <person name="Henrissat B."/>
            <person name="Morin E."/>
            <person name="Kohler A."/>
            <person name="Barry K."/>
            <person name="LaButti K."/>
            <person name="Morin E."/>
            <person name="Salamov A."/>
            <person name="Lipzen A."/>
            <person name="Mereny Z."/>
            <person name="Hegedus B."/>
            <person name="Baldrian P."/>
            <person name="Stursova M."/>
            <person name="Weitz H."/>
            <person name="Taylor A."/>
            <person name="Grigoriev I.V."/>
            <person name="Nagy L.G."/>
            <person name="Martin F."/>
            <person name="Kauserud H."/>
        </authorList>
    </citation>
    <scope>NUCLEOTIDE SEQUENCE</scope>
    <source>
        <strain evidence="2">CBHHK182m</strain>
    </source>
</reference>
<evidence type="ECO:0000256" key="1">
    <source>
        <dbReference type="SAM" id="MobiDB-lite"/>
    </source>
</evidence>
<evidence type="ECO:0000313" key="3">
    <source>
        <dbReference type="Proteomes" id="UP001215598"/>
    </source>
</evidence>
<gene>
    <name evidence="2" type="ORF">B0H16DRAFT_1221905</name>
</gene>
<dbReference type="AlphaFoldDB" id="A0AAD7I9H5"/>
<feature type="region of interest" description="Disordered" evidence="1">
    <location>
        <begin position="12"/>
        <end position="34"/>
    </location>
</feature>
<feature type="compositionally biased region" description="Low complexity" evidence="1">
    <location>
        <begin position="12"/>
        <end position="21"/>
    </location>
</feature>